<reference evidence="1 2" key="1">
    <citation type="journal article" date="2022" name="Genome Biol. Evol.">
        <title>The Spruce Budworm Genome: Reconstructing the Evolutionary History of Antifreeze Proteins.</title>
        <authorList>
            <person name="Beliveau C."/>
            <person name="Gagne P."/>
            <person name="Picq S."/>
            <person name="Vernygora O."/>
            <person name="Keeling C.I."/>
            <person name="Pinkney K."/>
            <person name="Doucet D."/>
            <person name="Wen F."/>
            <person name="Johnston J.S."/>
            <person name="Maaroufi H."/>
            <person name="Boyle B."/>
            <person name="Laroche J."/>
            <person name="Dewar K."/>
            <person name="Juretic N."/>
            <person name="Blackburn G."/>
            <person name="Nisole A."/>
            <person name="Brunet B."/>
            <person name="Brandao M."/>
            <person name="Lumley L."/>
            <person name="Duan J."/>
            <person name="Quan G."/>
            <person name="Lucarotti C.J."/>
            <person name="Roe A.D."/>
            <person name="Sperling F.A.H."/>
            <person name="Levesque R.C."/>
            <person name="Cusson M."/>
        </authorList>
    </citation>
    <scope>NUCLEOTIDE SEQUENCE [LARGE SCALE GENOMIC DNA]</scope>
    <source>
        <strain evidence="1">Glfc:IPQL:Cfum</strain>
    </source>
</reference>
<evidence type="ECO:0000313" key="1">
    <source>
        <dbReference type="EMBL" id="KAI8441989.1"/>
    </source>
</evidence>
<keyword evidence="2" id="KW-1185">Reference proteome</keyword>
<dbReference type="EMBL" id="CM046109">
    <property type="protein sequence ID" value="KAI8441989.1"/>
    <property type="molecule type" value="Genomic_DNA"/>
</dbReference>
<evidence type="ECO:0000313" key="2">
    <source>
        <dbReference type="Proteomes" id="UP001064048"/>
    </source>
</evidence>
<accession>A0ACC0L0S8</accession>
<gene>
    <name evidence="1" type="ORF">MSG28_005652</name>
</gene>
<sequence>MSHEADIVTFGKILDARRVRSVDKKSGRLEAYWSRTLYCQVVNTLFMLCPQASSSLVVTTRSQEACIALGLYYLQSGLQHQDKLLPYFLKVLKCLPTAQFEESACRIKCGDRIPMAEKFSFCLNTLLSDVATKQPSLREEIITAQIELMSNVTKVILNCHESKDYTSTSKLQLCRSTIPVLIGLARSMGRFATIDPPLLCRLFPQPPSPVKNKEPEPNFEYSTLDKKRKFNQFRPIIPRSLSGNLNPVERIMENGNDTVDGTLKRGSLHSYHSVPYDPTTYFFHKFGSSFNQFPYMRFSESPERRVNVQFYVTYLQSILSLAKKILTKDLLAFLDEEAEDIYASGQIQVFPYKSFSETLNLVMVTLLRELLQHQKDLPGPFTKDVQVHDTRRHGDGTLQNVLGPIHGTIRLYDPSLQTDRNDESIVYVKIVNDLPHRRRFAGNRWMQVASCRSLWRSKGEAFVQQGYYETRSSYRTVPLALVLNGISVGGTTRHELRVSSFVVALLQWTSSG</sequence>
<dbReference type="Proteomes" id="UP001064048">
    <property type="component" value="Chromosome 9"/>
</dbReference>
<protein>
    <submittedName>
        <fullName evidence="1">Uncharacterized protein</fullName>
    </submittedName>
</protein>
<organism evidence="1 2">
    <name type="scientific">Choristoneura fumiferana</name>
    <name type="common">Spruce budworm moth</name>
    <name type="synonym">Archips fumiferana</name>
    <dbReference type="NCBI Taxonomy" id="7141"/>
    <lineage>
        <taxon>Eukaryota</taxon>
        <taxon>Metazoa</taxon>
        <taxon>Ecdysozoa</taxon>
        <taxon>Arthropoda</taxon>
        <taxon>Hexapoda</taxon>
        <taxon>Insecta</taxon>
        <taxon>Pterygota</taxon>
        <taxon>Neoptera</taxon>
        <taxon>Endopterygota</taxon>
        <taxon>Lepidoptera</taxon>
        <taxon>Glossata</taxon>
        <taxon>Ditrysia</taxon>
        <taxon>Tortricoidea</taxon>
        <taxon>Tortricidae</taxon>
        <taxon>Tortricinae</taxon>
        <taxon>Choristoneura</taxon>
    </lineage>
</organism>
<name>A0ACC0L0S8_CHOFU</name>
<comment type="caution">
    <text evidence="1">The sequence shown here is derived from an EMBL/GenBank/DDBJ whole genome shotgun (WGS) entry which is preliminary data.</text>
</comment>
<proteinExistence type="predicted"/>